<dbReference type="EMBL" id="SLUN01000032">
    <property type="protein sequence ID" value="TCL61774.1"/>
    <property type="molecule type" value="Genomic_DNA"/>
</dbReference>
<dbReference type="PANTHER" id="PTHR30582">
    <property type="entry name" value="L,D-TRANSPEPTIDASE"/>
    <property type="match status" value="1"/>
</dbReference>
<gene>
    <name evidence="11" type="ORF">EDC14_10327</name>
</gene>
<keyword evidence="5" id="KW-0378">Hydrolase</keyword>
<comment type="similarity">
    <text evidence="2">Belongs to the YkuD family.</text>
</comment>
<dbReference type="UniPathway" id="UPA00219"/>
<sequence>MVTKQLRIILGLLVLLSLPVGAVGSTADSWHIRINIPEYRLYLYHGTELYRSFYVAVGKSDSPSPIGSFWVINKVLNPTWYPSKRQPVPPGPNNPLGKYWLGLNRPGYGIHGNNAEWSIGSPVSQGCFRMYNHDIEVLFNLVLPGTPVEIEYRTVVGEMDEEHRVWLTLFPDIYRIDPPGRVEQVISALNWEGEPHWKSLDELLKHKRPTAIEVPRLIRLDGDLLGNDGFYWNQEFYSNGLPATVPASDFPGYQPLKALADFEAGQWKLIWYPEHDTLEVYRFKVLLNGKIIAGAAGRKTADRLELNRRLIGPALNLEPESIPAQNGQSGTTGSVANFDWIPLDVLTSTKRGLRYDWDETTWTLRLKTETKPN</sequence>
<evidence type="ECO:0000256" key="5">
    <source>
        <dbReference type="ARBA" id="ARBA00022801"/>
    </source>
</evidence>
<evidence type="ECO:0000256" key="6">
    <source>
        <dbReference type="ARBA" id="ARBA00022960"/>
    </source>
</evidence>
<evidence type="ECO:0000259" key="10">
    <source>
        <dbReference type="PROSITE" id="PS52029"/>
    </source>
</evidence>
<keyword evidence="7 9" id="KW-0573">Peptidoglycan synthesis</keyword>
<evidence type="ECO:0000256" key="1">
    <source>
        <dbReference type="ARBA" id="ARBA00004752"/>
    </source>
</evidence>
<dbReference type="GO" id="GO:0018104">
    <property type="term" value="P:peptidoglycan-protein cross-linking"/>
    <property type="evidence" value="ECO:0007669"/>
    <property type="project" value="TreeGrafter"/>
</dbReference>
<keyword evidence="6 9" id="KW-0133">Cell shape</keyword>
<dbReference type="PROSITE" id="PS52029">
    <property type="entry name" value="LD_TPASE"/>
    <property type="match status" value="1"/>
</dbReference>
<dbReference type="GO" id="GO:0005576">
    <property type="term" value="C:extracellular region"/>
    <property type="evidence" value="ECO:0007669"/>
    <property type="project" value="TreeGrafter"/>
</dbReference>
<evidence type="ECO:0000256" key="2">
    <source>
        <dbReference type="ARBA" id="ARBA00005992"/>
    </source>
</evidence>
<comment type="pathway">
    <text evidence="1 9">Cell wall biogenesis; peptidoglycan biosynthesis.</text>
</comment>
<protein>
    <submittedName>
        <fullName evidence="11">L,D-transpeptidase-like protein</fullName>
    </submittedName>
</protein>
<dbReference type="GO" id="GO:0008360">
    <property type="term" value="P:regulation of cell shape"/>
    <property type="evidence" value="ECO:0007669"/>
    <property type="project" value="UniProtKB-UniRule"/>
</dbReference>
<dbReference type="AlphaFoldDB" id="A0A4R1R813"/>
<proteinExistence type="inferred from homology"/>
<dbReference type="RefSeq" id="WP_243663048.1">
    <property type="nucleotide sequence ID" value="NZ_SLUN01000032.1"/>
</dbReference>
<evidence type="ECO:0000256" key="7">
    <source>
        <dbReference type="ARBA" id="ARBA00022984"/>
    </source>
</evidence>
<keyword evidence="12" id="KW-1185">Reference proteome</keyword>
<dbReference type="GO" id="GO:0016757">
    <property type="term" value="F:glycosyltransferase activity"/>
    <property type="evidence" value="ECO:0007669"/>
    <property type="project" value="UniProtKB-KW"/>
</dbReference>
<evidence type="ECO:0000256" key="8">
    <source>
        <dbReference type="ARBA" id="ARBA00023316"/>
    </source>
</evidence>
<dbReference type="Pfam" id="PF03734">
    <property type="entry name" value="YkuD"/>
    <property type="match status" value="1"/>
</dbReference>
<dbReference type="PANTHER" id="PTHR30582:SF24">
    <property type="entry name" value="L,D-TRANSPEPTIDASE ERFK_SRFK-RELATED"/>
    <property type="match status" value="1"/>
</dbReference>
<keyword evidence="3" id="KW-0328">Glycosyltransferase</keyword>
<dbReference type="InterPro" id="IPR005490">
    <property type="entry name" value="LD_TPept_cat_dom"/>
</dbReference>
<evidence type="ECO:0000313" key="11">
    <source>
        <dbReference type="EMBL" id="TCL61774.1"/>
    </source>
</evidence>
<organism evidence="11 12">
    <name type="scientific">Hydrogenispora ethanolica</name>
    <dbReference type="NCBI Taxonomy" id="1082276"/>
    <lineage>
        <taxon>Bacteria</taxon>
        <taxon>Bacillati</taxon>
        <taxon>Bacillota</taxon>
        <taxon>Hydrogenispora</taxon>
    </lineage>
</organism>
<evidence type="ECO:0000256" key="4">
    <source>
        <dbReference type="ARBA" id="ARBA00022679"/>
    </source>
</evidence>
<dbReference type="Proteomes" id="UP000295008">
    <property type="component" value="Unassembled WGS sequence"/>
</dbReference>
<reference evidence="11 12" key="1">
    <citation type="submission" date="2019-03" db="EMBL/GenBank/DDBJ databases">
        <title>Genomic Encyclopedia of Type Strains, Phase IV (KMG-IV): sequencing the most valuable type-strain genomes for metagenomic binning, comparative biology and taxonomic classification.</title>
        <authorList>
            <person name="Goeker M."/>
        </authorList>
    </citation>
    <scope>NUCLEOTIDE SEQUENCE [LARGE SCALE GENOMIC DNA]</scope>
    <source>
        <strain evidence="11 12">LX-B</strain>
    </source>
</reference>
<evidence type="ECO:0000256" key="9">
    <source>
        <dbReference type="PROSITE-ProRule" id="PRU01373"/>
    </source>
</evidence>
<feature type="active site" description="Nucleophile" evidence="9">
    <location>
        <position position="127"/>
    </location>
</feature>
<keyword evidence="4" id="KW-0808">Transferase</keyword>
<keyword evidence="8 9" id="KW-0961">Cell wall biogenesis/degradation</keyword>
<dbReference type="InterPro" id="IPR038063">
    <property type="entry name" value="Transpep_catalytic_dom"/>
</dbReference>
<dbReference type="GO" id="GO:0071555">
    <property type="term" value="P:cell wall organization"/>
    <property type="evidence" value="ECO:0007669"/>
    <property type="project" value="UniProtKB-UniRule"/>
</dbReference>
<name>A0A4R1R813_HYDET</name>
<dbReference type="GO" id="GO:0071972">
    <property type="term" value="F:peptidoglycan L,D-transpeptidase activity"/>
    <property type="evidence" value="ECO:0007669"/>
    <property type="project" value="TreeGrafter"/>
</dbReference>
<comment type="caution">
    <text evidence="11">The sequence shown here is derived from an EMBL/GenBank/DDBJ whole genome shotgun (WGS) entry which is preliminary data.</text>
</comment>
<accession>A0A4R1R813</accession>
<evidence type="ECO:0000256" key="3">
    <source>
        <dbReference type="ARBA" id="ARBA00022676"/>
    </source>
</evidence>
<dbReference type="SUPFAM" id="SSF141523">
    <property type="entry name" value="L,D-transpeptidase catalytic domain-like"/>
    <property type="match status" value="1"/>
</dbReference>
<dbReference type="Gene3D" id="2.40.440.10">
    <property type="entry name" value="L,D-transpeptidase catalytic domain-like"/>
    <property type="match status" value="1"/>
</dbReference>
<feature type="domain" description="L,D-TPase catalytic" evidence="10">
    <location>
        <begin position="30"/>
        <end position="151"/>
    </location>
</feature>
<evidence type="ECO:0000313" key="12">
    <source>
        <dbReference type="Proteomes" id="UP000295008"/>
    </source>
</evidence>
<dbReference type="InterPro" id="IPR050979">
    <property type="entry name" value="LD-transpeptidase"/>
</dbReference>
<feature type="active site" description="Proton donor/acceptor" evidence="9">
    <location>
        <position position="111"/>
    </location>
</feature>
<dbReference type="CDD" id="cd16913">
    <property type="entry name" value="YkuD_like"/>
    <property type="match status" value="1"/>
</dbReference>